<dbReference type="RefSeq" id="WP_023926917.1">
    <property type="nucleotide sequence ID" value="NZ_KI669454.1"/>
</dbReference>
<dbReference type="Gene3D" id="3.40.50.150">
    <property type="entry name" value="Vaccinia Virus protein VP39"/>
    <property type="match status" value="2"/>
</dbReference>
<dbReference type="Gene3D" id="1.10.1020.10">
    <property type="entry name" value="Adenine-specific Methyltransferase, Domain 2"/>
    <property type="match status" value="1"/>
</dbReference>
<dbReference type="STRING" id="1357400.HMPREF2086_00249"/>
<keyword evidence="4" id="KW-0808">Transferase</keyword>
<dbReference type="AlphaFoldDB" id="V8CD16"/>
<dbReference type="eggNOG" id="COG3392">
    <property type="taxonomic scope" value="Bacteria"/>
</dbReference>
<evidence type="ECO:0000256" key="3">
    <source>
        <dbReference type="ARBA" id="ARBA00022603"/>
    </source>
</evidence>
<dbReference type="HOGENOM" id="CLU_749428_0_0_7"/>
<dbReference type="InterPro" id="IPR012327">
    <property type="entry name" value="MeTrfase_D12"/>
</dbReference>
<dbReference type="REBASE" id="94849">
    <property type="entry name" value="M.Hma5501ORF249P"/>
</dbReference>
<dbReference type="GO" id="GO:0032259">
    <property type="term" value="P:methylation"/>
    <property type="evidence" value="ECO:0007669"/>
    <property type="project" value="UniProtKB-KW"/>
</dbReference>
<evidence type="ECO:0000256" key="2">
    <source>
        <dbReference type="ARBA" id="ARBA00011900"/>
    </source>
</evidence>
<comment type="caution">
    <text evidence="7">The sequence shown here is derived from an EMBL/GenBank/DDBJ whole genome shotgun (WGS) entry which is preliminary data.</text>
</comment>
<evidence type="ECO:0000256" key="4">
    <source>
        <dbReference type="ARBA" id="ARBA00022679"/>
    </source>
</evidence>
<comment type="similarity">
    <text evidence="1">Belongs to the N(4)/N(6)-methyltransferase family.</text>
</comment>
<keyword evidence="5" id="KW-0949">S-adenosyl-L-methionine</keyword>
<evidence type="ECO:0000256" key="5">
    <source>
        <dbReference type="ARBA" id="ARBA00022691"/>
    </source>
</evidence>
<sequence length="353" mass="41038">MSASLFGDFYHFAFPQPQYLGSKYKHLDFIRECLPTHIKSVADAFAGSQSVAYFFKQNGYQVYTNDFLSFSHKIGQSLVENKRFKLSSDDIEILLRENQNPNDFNLMRELFTDVFFKEEESAFLDSFRSNIESLSKEKQPLAFSIINRSITRKVTMGHFAHTSALNYAKNEDRIKRNPNLIRPIKDIFLNLIQPYNNSIFDNLQDNKSHNLDAIEFVDLIKDKVDLIYFDPPYCGSHADYQAFYHLLETYTQYWKDKEFINGTKRYSPKKYSGFDTKADILPSFEKLFDTALQIPYWIISYNDRSFPSIDMMKELAGKYKNVEIKEKSYQNSVGGKGSVKGSKEILLVCSPKS</sequence>
<dbReference type="PRINTS" id="PR00505">
    <property type="entry name" value="D12N6MTFRASE"/>
</dbReference>
<organism evidence="7 8">
    <name type="scientific">Helicobacter macacae MIT 99-5501</name>
    <dbReference type="NCBI Taxonomy" id="1357400"/>
    <lineage>
        <taxon>Bacteria</taxon>
        <taxon>Pseudomonadati</taxon>
        <taxon>Campylobacterota</taxon>
        <taxon>Epsilonproteobacteria</taxon>
        <taxon>Campylobacterales</taxon>
        <taxon>Helicobacteraceae</taxon>
        <taxon>Helicobacter</taxon>
    </lineage>
</organism>
<comment type="catalytic activity">
    <reaction evidence="6">
        <text>a 2'-deoxyadenosine in DNA + S-adenosyl-L-methionine = an N(6)-methyl-2'-deoxyadenosine in DNA + S-adenosyl-L-homocysteine + H(+)</text>
        <dbReference type="Rhea" id="RHEA:15197"/>
        <dbReference type="Rhea" id="RHEA-COMP:12418"/>
        <dbReference type="Rhea" id="RHEA-COMP:12419"/>
        <dbReference type="ChEBI" id="CHEBI:15378"/>
        <dbReference type="ChEBI" id="CHEBI:57856"/>
        <dbReference type="ChEBI" id="CHEBI:59789"/>
        <dbReference type="ChEBI" id="CHEBI:90615"/>
        <dbReference type="ChEBI" id="CHEBI:90616"/>
        <dbReference type="EC" id="2.1.1.72"/>
    </reaction>
</comment>
<keyword evidence="8" id="KW-1185">Reference proteome</keyword>
<dbReference type="OrthoDB" id="9805629at2"/>
<protein>
    <recommendedName>
        <fullName evidence="2">site-specific DNA-methyltransferase (adenine-specific)</fullName>
        <ecNumber evidence="2">2.1.1.72</ecNumber>
    </recommendedName>
</protein>
<dbReference type="GO" id="GO:0009007">
    <property type="term" value="F:site-specific DNA-methyltransferase (adenine-specific) activity"/>
    <property type="evidence" value="ECO:0007669"/>
    <property type="project" value="UniProtKB-EC"/>
</dbReference>
<evidence type="ECO:0000256" key="6">
    <source>
        <dbReference type="ARBA" id="ARBA00047942"/>
    </source>
</evidence>
<evidence type="ECO:0000256" key="1">
    <source>
        <dbReference type="ARBA" id="ARBA00006594"/>
    </source>
</evidence>
<dbReference type="GO" id="GO:0003676">
    <property type="term" value="F:nucleic acid binding"/>
    <property type="evidence" value="ECO:0007669"/>
    <property type="project" value="InterPro"/>
</dbReference>
<dbReference type="EMBL" id="AZJI01000001">
    <property type="protein sequence ID" value="ETD24915.1"/>
    <property type="molecule type" value="Genomic_DNA"/>
</dbReference>
<dbReference type="EC" id="2.1.1.72" evidence="2"/>
<proteinExistence type="inferred from homology"/>
<evidence type="ECO:0000313" key="8">
    <source>
        <dbReference type="Proteomes" id="UP000018731"/>
    </source>
</evidence>
<dbReference type="InterPro" id="IPR023095">
    <property type="entry name" value="Ade_MeTrfase_dom_2"/>
</dbReference>
<dbReference type="Proteomes" id="UP000018731">
    <property type="component" value="Unassembled WGS sequence"/>
</dbReference>
<gene>
    <name evidence="7" type="ORF">HMPREF2086_00249</name>
</gene>
<dbReference type="InterPro" id="IPR029063">
    <property type="entry name" value="SAM-dependent_MTases_sf"/>
</dbReference>
<dbReference type="PROSITE" id="PS00092">
    <property type="entry name" value="N6_MTASE"/>
    <property type="match status" value="1"/>
</dbReference>
<dbReference type="SUPFAM" id="SSF53335">
    <property type="entry name" value="S-adenosyl-L-methionine-dependent methyltransferases"/>
    <property type="match status" value="1"/>
</dbReference>
<dbReference type="GO" id="GO:0009307">
    <property type="term" value="P:DNA restriction-modification system"/>
    <property type="evidence" value="ECO:0007669"/>
    <property type="project" value="InterPro"/>
</dbReference>
<reference evidence="7 8" key="1">
    <citation type="journal article" date="2014" name="Genome Announc.">
        <title>Draft genome sequences of six enterohepatic helicobacter species isolated from humans and one from rhesus macaques.</title>
        <authorList>
            <person name="Shen Z."/>
            <person name="Sheh A."/>
            <person name="Young S.K."/>
            <person name="Abouelliel A."/>
            <person name="Ward D.V."/>
            <person name="Earl A.M."/>
            <person name="Fox J.G."/>
        </authorList>
    </citation>
    <scope>NUCLEOTIDE SEQUENCE [LARGE SCALE GENOMIC DNA]</scope>
    <source>
        <strain evidence="7 8">MIT 99-5501</strain>
    </source>
</reference>
<dbReference type="Pfam" id="PF02086">
    <property type="entry name" value="MethyltransfD12"/>
    <property type="match status" value="1"/>
</dbReference>
<accession>V8CD16</accession>
<dbReference type="PATRIC" id="fig|1357400.3.peg.353"/>
<dbReference type="InterPro" id="IPR002052">
    <property type="entry name" value="DNA_methylase_N6_adenine_CS"/>
</dbReference>
<name>V8CD16_9HELI</name>
<evidence type="ECO:0000313" key="7">
    <source>
        <dbReference type="EMBL" id="ETD24915.1"/>
    </source>
</evidence>
<keyword evidence="3" id="KW-0489">Methyltransferase</keyword>